<organism evidence="1">
    <name type="scientific">viral metagenome</name>
    <dbReference type="NCBI Taxonomy" id="1070528"/>
    <lineage>
        <taxon>unclassified sequences</taxon>
        <taxon>metagenomes</taxon>
        <taxon>organismal metagenomes</taxon>
    </lineage>
</organism>
<sequence length="34" mass="4185">MKRKSIFVKIIYQLFIDEQNQLFYSINLLLLHSK</sequence>
<proteinExistence type="predicted"/>
<name>A0A6C0EHG3_9ZZZZ</name>
<dbReference type="EMBL" id="MN738851">
    <property type="protein sequence ID" value="QHT28051.1"/>
    <property type="molecule type" value="Genomic_DNA"/>
</dbReference>
<evidence type="ECO:0000313" key="1">
    <source>
        <dbReference type="EMBL" id="QHT28051.1"/>
    </source>
</evidence>
<accession>A0A6C0EHG3</accession>
<reference evidence="1" key="1">
    <citation type="journal article" date="2020" name="Nature">
        <title>Giant virus diversity and host interactions through global metagenomics.</title>
        <authorList>
            <person name="Schulz F."/>
            <person name="Roux S."/>
            <person name="Paez-Espino D."/>
            <person name="Jungbluth S."/>
            <person name="Walsh D.A."/>
            <person name="Denef V.J."/>
            <person name="McMahon K.D."/>
            <person name="Konstantinidis K.T."/>
            <person name="Eloe-Fadrosh E.A."/>
            <person name="Kyrpides N.C."/>
            <person name="Woyke T."/>
        </authorList>
    </citation>
    <scope>NUCLEOTIDE SEQUENCE</scope>
    <source>
        <strain evidence="1">GVMAG-M-3300001348-25</strain>
    </source>
</reference>
<protein>
    <submittedName>
        <fullName evidence="1">Uncharacterized protein</fullName>
    </submittedName>
</protein>
<dbReference type="AlphaFoldDB" id="A0A6C0EHG3"/>